<feature type="region of interest" description="Disordered" evidence="1">
    <location>
        <begin position="53"/>
        <end position="76"/>
    </location>
</feature>
<feature type="compositionally biased region" description="Polar residues" evidence="1">
    <location>
        <begin position="53"/>
        <end position="63"/>
    </location>
</feature>
<dbReference type="RefSeq" id="WP_155117244.1">
    <property type="nucleotide sequence ID" value="NZ_ABSBPM020000001.1"/>
</dbReference>
<dbReference type="Proteomes" id="UP001350972">
    <property type="component" value="Chromosome"/>
</dbReference>
<keyword evidence="3" id="KW-1185">Reference proteome</keyword>
<protein>
    <submittedName>
        <fullName evidence="2">Uncharacterized protein</fullName>
    </submittedName>
</protein>
<gene>
    <name evidence="2" type="ORF">LM286_13600</name>
</gene>
<evidence type="ECO:0000313" key="3">
    <source>
        <dbReference type="Proteomes" id="UP001350972"/>
    </source>
</evidence>
<organism evidence="2 3">
    <name type="scientific">Raoultella ornithinolytica</name>
    <name type="common">Klebsiella ornithinolytica</name>
    <dbReference type="NCBI Taxonomy" id="54291"/>
    <lineage>
        <taxon>Bacteria</taxon>
        <taxon>Pseudomonadati</taxon>
        <taxon>Pseudomonadota</taxon>
        <taxon>Gammaproteobacteria</taxon>
        <taxon>Enterobacterales</taxon>
        <taxon>Enterobacteriaceae</taxon>
        <taxon>Klebsiella/Raoultella group</taxon>
        <taxon>Raoultella</taxon>
    </lineage>
</organism>
<dbReference type="EMBL" id="CP145163">
    <property type="protein sequence ID" value="WWC09417.1"/>
    <property type="molecule type" value="Genomic_DNA"/>
</dbReference>
<sequence length="99" mass="10694">MAAAILSSGSATFVFTLFLKKSQHDITRIKITIALKSKVLSIVKQSASSGLITQNPAGTAQQWRSEHKRNIPRPGTTTANIADVGVAIPKNWNIPRITL</sequence>
<accession>A0ABZ2DU94</accession>
<evidence type="ECO:0000256" key="1">
    <source>
        <dbReference type="SAM" id="MobiDB-lite"/>
    </source>
</evidence>
<proteinExistence type="predicted"/>
<name>A0ABZ2DU94_RAOOR</name>
<evidence type="ECO:0000313" key="2">
    <source>
        <dbReference type="EMBL" id="WWC09417.1"/>
    </source>
</evidence>
<reference evidence="2 3" key="1">
    <citation type="submission" date="2024-02" db="EMBL/GenBank/DDBJ databases">
        <title>Tn5403 promotes plasmid rearrangements and degradation of the Klebsiella pneumoniae carbapenemase (KPC) transposon Tn4401.</title>
        <authorList>
            <person name="Sheppard A.E."/>
            <person name="Barry K.E."/>
            <person name="Parikh H.I."/>
            <person name="Vegesana K."/>
            <person name="Sebra R."/>
            <person name="George S."/>
            <person name="Sanderson N.D."/>
            <person name="Stoesser N."/>
            <person name="Eyre D.W."/>
            <person name="Crook D.W."/>
            <person name="Walker A.S."/>
            <person name="Mathers A.J."/>
        </authorList>
    </citation>
    <scope>NUCLEOTIDE SEQUENCE [LARGE SCALE GENOMIC DNA]</scope>
    <source>
        <strain evidence="2 3">CAV1921</strain>
    </source>
</reference>